<keyword evidence="3" id="KW-1185">Reference proteome</keyword>
<accession>A0A1C1CTI0</accession>
<feature type="compositionally biased region" description="Polar residues" evidence="1">
    <location>
        <begin position="244"/>
        <end position="253"/>
    </location>
</feature>
<feature type="compositionally biased region" description="Basic and acidic residues" evidence="1">
    <location>
        <begin position="255"/>
        <end position="271"/>
    </location>
</feature>
<dbReference type="AlphaFoldDB" id="A0A1C1CTI0"/>
<dbReference type="OrthoDB" id="537467at2759"/>
<comment type="caution">
    <text evidence="2">The sequence shown here is derived from an EMBL/GenBank/DDBJ whole genome shotgun (WGS) entry which is preliminary data.</text>
</comment>
<feature type="region of interest" description="Disordered" evidence="1">
    <location>
        <begin position="242"/>
        <end position="271"/>
    </location>
</feature>
<evidence type="ECO:0000313" key="2">
    <source>
        <dbReference type="EMBL" id="OCT51815.1"/>
    </source>
</evidence>
<proteinExistence type="predicted"/>
<name>A0A1C1CTI0_9EURO</name>
<dbReference type="VEuPathDB" id="FungiDB:G647_06300"/>
<dbReference type="Proteomes" id="UP000094526">
    <property type="component" value="Unassembled WGS sequence"/>
</dbReference>
<feature type="compositionally biased region" description="Basic and acidic residues" evidence="1">
    <location>
        <begin position="200"/>
        <end position="228"/>
    </location>
</feature>
<feature type="compositionally biased region" description="Basic and acidic residues" evidence="1">
    <location>
        <begin position="144"/>
        <end position="154"/>
    </location>
</feature>
<feature type="region of interest" description="Disordered" evidence="1">
    <location>
        <begin position="126"/>
        <end position="228"/>
    </location>
</feature>
<sequence length="296" mass="33427">MSWMDSWSRPGKHAAVPPPFYLTQGDEVPYCRTCGRVIKRVVDNIRGSRKQQQQKPTNTIKYCSDRCRNRKPGPLDKRIESTIVALLNAEPGYGVDKITAKAKVTKGDRRIIVTCEEIEEVVFGSKHDPSKTFGRKKNRASRALGEDGEWKSVDMEDDHDTGSDDQGMSPVQDKHQRVRPLVRPSQLASDVNGSVGGEKGWAERQSETPEELEKRLEGQQRAEQREMVRRAARRGVVFGFAVDSSGQDRQTTVEGRADGDRQRSQSETRRKCEALMNGSVVEPSFAKGNWAIRWRE</sequence>
<dbReference type="eggNOG" id="ENOG502SM3Z">
    <property type="taxonomic scope" value="Eukaryota"/>
</dbReference>
<evidence type="ECO:0000256" key="1">
    <source>
        <dbReference type="SAM" id="MobiDB-lite"/>
    </source>
</evidence>
<dbReference type="VEuPathDB" id="FungiDB:CLCR_08912"/>
<organism evidence="2 3">
    <name type="scientific">Cladophialophora carrionii</name>
    <dbReference type="NCBI Taxonomy" id="86049"/>
    <lineage>
        <taxon>Eukaryota</taxon>
        <taxon>Fungi</taxon>
        <taxon>Dikarya</taxon>
        <taxon>Ascomycota</taxon>
        <taxon>Pezizomycotina</taxon>
        <taxon>Eurotiomycetes</taxon>
        <taxon>Chaetothyriomycetidae</taxon>
        <taxon>Chaetothyriales</taxon>
        <taxon>Herpotrichiellaceae</taxon>
        <taxon>Cladophialophora</taxon>
    </lineage>
</organism>
<reference evidence="3" key="1">
    <citation type="submission" date="2015-07" db="EMBL/GenBank/DDBJ databases">
        <authorList>
            <person name="Teixeira M.M."/>
            <person name="Souza R.C."/>
            <person name="Almeida L.G."/>
            <person name="Vicente V.A."/>
            <person name="de Hoog S."/>
            <person name="Bocca A.L."/>
            <person name="de Almeida S.R."/>
            <person name="Vasconcelos A.T."/>
            <person name="Felipe M.S."/>
        </authorList>
    </citation>
    <scope>NUCLEOTIDE SEQUENCE [LARGE SCALE GENOMIC DNA]</scope>
    <source>
        <strain evidence="3">KSF</strain>
    </source>
</reference>
<evidence type="ECO:0000313" key="3">
    <source>
        <dbReference type="Proteomes" id="UP000094526"/>
    </source>
</evidence>
<gene>
    <name evidence="2" type="ORF">CLCR_08912</name>
</gene>
<protein>
    <submittedName>
        <fullName evidence="2">Uncharacterized protein</fullName>
    </submittedName>
</protein>
<dbReference type="EMBL" id="LGRB01000009">
    <property type="protein sequence ID" value="OCT51815.1"/>
    <property type="molecule type" value="Genomic_DNA"/>
</dbReference>